<gene>
    <name evidence="7" type="ORF">MUK42_35176</name>
</gene>
<keyword evidence="2" id="KW-0699">rRNA-binding</keyword>
<dbReference type="PANTHER" id="PTHR11761:SF3">
    <property type="entry name" value="LARGE RIBOSOMAL SUBUNIT PROTEIN UL14M"/>
    <property type="match status" value="1"/>
</dbReference>
<dbReference type="PANTHER" id="PTHR11761">
    <property type="entry name" value="50S/60S RIBOSOMAL PROTEIN L14/L23"/>
    <property type="match status" value="1"/>
</dbReference>
<dbReference type="Pfam" id="PF00238">
    <property type="entry name" value="Ribosomal_L14"/>
    <property type="match status" value="1"/>
</dbReference>
<dbReference type="GO" id="GO:0070180">
    <property type="term" value="F:large ribosomal subunit rRNA binding"/>
    <property type="evidence" value="ECO:0007669"/>
    <property type="project" value="TreeGrafter"/>
</dbReference>
<sequence>FLRGLHCGRVFLNRVPNETAESDSTSSGYKNAVLVFSVGLECGNLLFGRQSPELPVRLPCPLHISLAVANPGKDLRDVEWRVEQQLDDCGSARSLHVCSSSCNVFHTFSLTGKNKISRIWLHHLTDENECISYVKMHYSWPFIDVKLWQPFLRSQRTKCNSFTVELQEFLAQQQRTCLQMRTNLKVVDNSGGKRARLGDTILASVKEAQPRGKVKKGDVVYGVVVRAAMQREHCDGNEIEFDDNVVVLANKQGEPIGTRAFGPLPHEPRK</sequence>
<evidence type="ECO:0000313" key="8">
    <source>
        <dbReference type="Proteomes" id="UP001055439"/>
    </source>
</evidence>
<keyword evidence="3" id="KW-0694">RNA-binding</keyword>
<feature type="non-terminal residue" evidence="7">
    <location>
        <position position="1"/>
    </location>
</feature>
<proteinExistence type="inferred from homology"/>
<dbReference type="CDD" id="cd00337">
    <property type="entry name" value="Ribosomal_uL14"/>
    <property type="match status" value="1"/>
</dbReference>
<protein>
    <submittedName>
        <fullName evidence="7">Ribosomal protein</fullName>
    </submittedName>
</protein>
<evidence type="ECO:0000256" key="6">
    <source>
        <dbReference type="RuleBase" id="RU003949"/>
    </source>
</evidence>
<dbReference type="InterPro" id="IPR019972">
    <property type="entry name" value="Ribosomal_uL14_CS"/>
</dbReference>
<dbReference type="InterPro" id="IPR036853">
    <property type="entry name" value="Ribosomal_uL14_sf"/>
</dbReference>
<dbReference type="InterPro" id="IPR000218">
    <property type="entry name" value="Ribosomal_uL14"/>
</dbReference>
<dbReference type="GO" id="GO:0006412">
    <property type="term" value="P:translation"/>
    <property type="evidence" value="ECO:0007669"/>
    <property type="project" value="InterPro"/>
</dbReference>
<comment type="similarity">
    <text evidence="1 6">Belongs to the universal ribosomal protein uL14 family.</text>
</comment>
<dbReference type="GO" id="GO:0005762">
    <property type="term" value="C:mitochondrial large ribosomal subunit"/>
    <property type="evidence" value="ECO:0007669"/>
    <property type="project" value="TreeGrafter"/>
</dbReference>
<evidence type="ECO:0000256" key="3">
    <source>
        <dbReference type="ARBA" id="ARBA00022884"/>
    </source>
</evidence>
<evidence type="ECO:0000256" key="2">
    <source>
        <dbReference type="ARBA" id="ARBA00022730"/>
    </source>
</evidence>
<evidence type="ECO:0000256" key="4">
    <source>
        <dbReference type="ARBA" id="ARBA00022980"/>
    </source>
</evidence>
<dbReference type="AlphaFoldDB" id="A0A9E7KVB1"/>
<dbReference type="PROSITE" id="PS00049">
    <property type="entry name" value="RIBOSOMAL_L14"/>
    <property type="match status" value="1"/>
</dbReference>
<keyword evidence="4 6" id="KW-0689">Ribosomal protein</keyword>
<dbReference type="EMBL" id="CP097510">
    <property type="protein sequence ID" value="URE30771.1"/>
    <property type="molecule type" value="Genomic_DNA"/>
</dbReference>
<evidence type="ECO:0000313" key="7">
    <source>
        <dbReference type="EMBL" id="URE30771.1"/>
    </source>
</evidence>
<dbReference type="SMART" id="SM01374">
    <property type="entry name" value="Ribosomal_L14"/>
    <property type="match status" value="1"/>
</dbReference>
<dbReference type="HAMAP" id="MF_01367">
    <property type="entry name" value="Ribosomal_uL14"/>
    <property type="match status" value="1"/>
</dbReference>
<dbReference type="OrthoDB" id="10523061at2759"/>
<dbReference type="Gene3D" id="2.40.150.20">
    <property type="entry name" value="Ribosomal protein L14"/>
    <property type="match status" value="1"/>
</dbReference>
<reference evidence="7" key="1">
    <citation type="submission" date="2022-05" db="EMBL/GenBank/DDBJ databases">
        <title>The Musa troglodytarum L. genome provides insights into the mechanism of non-climacteric behaviour and enrichment of carotenoids.</title>
        <authorList>
            <person name="Wang J."/>
        </authorList>
    </citation>
    <scope>NUCLEOTIDE SEQUENCE</scope>
    <source>
        <tissue evidence="7">Leaf</tissue>
    </source>
</reference>
<dbReference type="Proteomes" id="UP001055439">
    <property type="component" value="Chromosome 8"/>
</dbReference>
<evidence type="ECO:0000256" key="1">
    <source>
        <dbReference type="ARBA" id="ARBA00010745"/>
    </source>
</evidence>
<evidence type="ECO:0000256" key="5">
    <source>
        <dbReference type="ARBA" id="ARBA00023274"/>
    </source>
</evidence>
<accession>A0A9E7KVB1</accession>
<dbReference type="SUPFAM" id="SSF50193">
    <property type="entry name" value="Ribosomal protein L14"/>
    <property type="match status" value="1"/>
</dbReference>
<keyword evidence="5 6" id="KW-0687">Ribonucleoprotein</keyword>
<dbReference type="GO" id="GO:0003735">
    <property type="term" value="F:structural constituent of ribosome"/>
    <property type="evidence" value="ECO:0007669"/>
    <property type="project" value="InterPro"/>
</dbReference>
<organism evidence="7 8">
    <name type="scientific">Musa troglodytarum</name>
    <name type="common">fe'i banana</name>
    <dbReference type="NCBI Taxonomy" id="320322"/>
    <lineage>
        <taxon>Eukaryota</taxon>
        <taxon>Viridiplantae</taxon>
        <taxon>Streptophyta</taxon>
        <taxon>Embryophyta</taxon>
        <taxon>Tracheophyta</taxon>
        <taxon>Spermatophyta</taxon>
        <taxon>Magnoliopsida</taxon>
        <taxon>Liliopsida</taxon>
        <taxon>Zingiberales</taxon>
        <taxon>Musaceae</taxon>
        <taxon>Musa</taxon>
    </lineage>
</organism>
<name>A0A9E7KVB1_9LILI</name>
<keyword evidence="8" id="KW-1185">Reference proteome</keyword>